<dbReference type="EC" id="7.1.1.-" evidence="14"/>
<evidence type="ECO:0000313" key="19">
    <source>
        <dbReference type="EMBL" id="ADE15235.1"/>
    </source>
</evidence>
<keyword evidence="10 14" id="KW-0520">NAD</keyword>
<dbReference type="OrthoDB" id="9810782at2"/>
<evidence type="ECO:0000259" key="18">
    <source>
        <dbReference type="PROSITE" id="PS51839"/>
    </source>
</evidence>
<dbReference type="Gene3D" id="2.40.40.20">
    <property type="match status" value="1"/>
</dbReference>
<dbReference type="SMART" id="SM00929">
    <property type="entry name" value="NADH-G_4Fe-4S_3"/>
    <property type="match status" value="1"/>
</dbReference>
<dbReference type="CDD" id="cd00207">
    <property type="entry name" value="fer2"/>
    <property type="match status" value="1"/>
</dbReference>
<dbReference type="InterPro" id="IPR001041">
    <property type="entry name" value="2Fe-2S_ferredoxin-type"/>
</dbReference>
<dbReference type="GO" id="GO:0008137">
    <property type="term" value="F:NADH dehydrogenase (ubiquinone) activity"/>
    <property type="evidence" value="ECO:0007669"/>
    <property type="project" value="UniProtKB-UniRule"/>
</dbReference>
<evidence type="ECO:0000256" key="3">
    <source>
        <dbReference type="ARBA" id="ARBA00022485"/>
    </source>
</evidence>
<evidence type="ECO:0000259" key="17">
    <source>
        <dbReference type="PROSITE" id="PS51669"/>
    </source>
</evidence>
<dbReference type="PROSITE" id="PS51669">
    <property type="entry name" value="4FE4S_MOW_BIS_MGD"/>
    <property type="match status" value="1"/>
</dbReference>
<dbReference type="InterPro" id="IPR006656">
    <property type="entry name" value="Mopterin_OxRdtase"/>
</dbReference>
<accession>D5C512</accession>
<dbReference type="Gene3D" id="3.30.200.210">
    <property type="match status" value="1"/>
</dbReference>
<dbReference type="GO" id="GO:0042773">
    <property type="term" value="P:ATP synthesis coupled electron transport"/>
    <property type="evidence" value="ECO:0007669"/>
    <property type="project" value="InterPro"/>
</dbReference>
<dbReference type="InterPro" id="IPR009010">
    <property type="entry name" value="Asp_de-COase-like_dom_sf"/>
</dbReference>
<comment type="catalytic activity">
    <reaction evidence="13 14">
        <text>a quinone + NADH + 5 H(+)(in) = a quinol + NAD(+) + 4 H(+)(out)</text>
        <dbReference type="Rhea" id="RHEA:57888"/>
        <dbReference type="ChEBI" id="CHEBI:15378"/>
        <dbReference type="ChEBI" id="CHEBI:24646"/>
        <dbReference type="ChEBI" id="CHEBI:57540"/>
        <dbReference type="ChEBI" id="CHEBI:57945"/>
        <dbReference type="ChEBI" id="CHEBI:132124"/>
    </reaction>
</comment>
<dbReference type="Pfam" id="PF13510">
    <property type="entry name" value="Fer2_4"/>
    <property type="match status" value="1"/>
</dbReference>
<evidence type="ECO:0000256" key="8">
    <source>
        <dbReference type="ARBA" id="ARBA00023004"/>
    </source>
</evidence>
<feature type="domain" description="4Fe-4S Mo/W bis-MGD-type" evidence="17">
    <location>
        <begin position="221"/>
        <end position="277"/>
    </location>
</feature>
<keyword evidence="4 14" id="KW-0001">2Fe-2S</keyword>
<evidence type="ECO:0000256" key="15">
    <source>
        <dbReference type="SAM" id="MobiDB-lite"/>
    </source>
</evidence>
<dbReference type="HOGENOM" id="CLU_000422_11_4_6"/>
<evidence type="ECO:0000256" key="6">
    <source>
        <dbReference type="ARBA" id="ARBA00022723"/>
    </source>
</evidence>
<dbReference type="Proteomes" id="UP000001844">
    <property type="component" value="Chromosome"/>
</dbReference>
<comment type="cofactor">
    <cofactor evidence="14">
        <name>[2Fe-2S] cluster</name>
        <dbReference type="ChEBI" id="CHEBI:190135"/>
    </cofactor>
    <text evidence="14">Binds 1 [2Fe-2S] cluster per subunit.</text>
</comment>
<dbReference type="SMART" id="SM00926">
    <property type="entry name" value="Molybdop_Fe4S4"/>
    <property type="match status" value="1"/>
</dbReference>
<evidence type="ECO:0000256" key="13">
    <source>
        <dbReference type="ARBA" id="ARBA00047712"/>
    </source>
</evidence>
<keyword evidence="6 14" id="KW-0479">Metal-binding</keyword>
<dbReference type="FunFam" id="3.10.20.740:FF:000002">
    <property type="entry name" value="NADH-quinone oxidoreductase"/>
    <property type="match status" value="1"/>
</dbReference>
<dbReference type="PROSITE" id="PS00641">
    <property type="entry name" value="COMPLEX1_75K_1"/>
    <property type="match status" value="1"/>
</dbReference>
<dbReference type="GO" id="GO:0016020">
    <property type="term" value="C:membrane"/>
    <property type="evidence" value="ECO:0007669"/>
    <property type="project" value="InterPro"/>
</dbReference>
<dbReference type="GO" id="GO:0046872">
    <property type="term" value="F:metal ion binding"/>
    <property type="evidence" value="ECO:0007669"/>
    <property type="project" value="UniProtKB-UniRule"/>
</dbReference>
<dbReference type="GO" id="GO:0051539">
    <property type="term" value="F:4 iron, 4 sulfur cluster binding"/>
    <property type="evidence" value="ECO:0007669"/>
    <property type="project" value="UniProtKB-KW"/>
</dbReference>
<dbReference type="PANTHER" id="PTHR43105:SF10">
    <property type="entry name" value="NADH-QUINONE OXIDOREDUCTASE SUBUNIT G"/>
    <property type="match status" value="1"/>
</dbReference>
<protein>
    <recommendedName>
        <fullName evidence="14">NADH-quinone oxidoreductase</fullName>
        <ecNumber evidence="14">7.1.1.-</ecNumber>
    </recommendedName>
</protein>
<dbReference type="eggNOG" id="COG1034">
    <property type="taxonomic scope" value="Bacteria"/>
</dbReference>
<feature type="compositionally biased region" description="Basic and acidic residues" evidence="15">
    <location>
        <begin position="281"/>
        <end position="298"/>
    </location>
</feature>
<comment type="subunit">
    <text evidence="12">Composed of 13 different subunits. Subunits NuoCD, E, F, and G constitute the peripheral sector of the complex.</text>
</comment>
<proteinExistence type="inferred from homology"/>
<dbReference type="NCBIfam" id="TIGR01973">
    <property type="entry name" value="NuoG"/>
    <property type="match status" value="1"/>
</dbReference>
<keyword evidence="5 14" id="KW-0874">Quinone</keyword>
<feature type="region of interest" description="Disordered" evidence="15">
    <location>
        <begin position="279"/>
        <end position="298"/>
    </location>
</feature>
<dbReference type="PROSITE" id="PS51085">
    <property type="entry name" value="2FE2S_FER_2"/>
    <property type="match status" value="1"/>
</dbReference>
<dbReference type="SUPFAM" id="SSF53706">
    <property type="entry name" value="Formate dehydrogenase/DMSO reductase, domains 1-3"/>
    <property type="match status" value="1"/>
</dbReference>
<dbReference type="CDD" id="cd02771">
    <property type="entry name" value="MopB_NDH-1_NuoG2-N7"/>
    <property type="match status" value="1"/>
</dbReference>
<dbReference type="SUPFAM" id="SSF54292">
    <property type="entry name" value="2Fe-2S ferredoxin-like"/>
    <property type="match status" value="1"/>
</dbReference>
<name>D5C512_NITHN</name>
<dbReference type="STRING" id="472759.Nhal_2136"/>
<keyword evidence="7 14" id="KW-1278">Translocase</keyword>
<dbReference type="Pfam" id="PF00384">
    <property type="entry name" value="Molybdopterin"/>
    <property type="match status" value="1"/>
</dbReference>
<evidence type="ECO:0000256" key="9">
    <source>
        <dbReference type="ARBA" id="ARBA00023014"/>
    </source>
</evidence>
<dbReference type="InterPro" id="IPR050123">
    <property type="entry name" value="Prok_molybdopt-oxidoreductase"/>
</dbReference>
<comment type="cofactor">
    <cofactor evidence="1 14">
        <name>[4Fe-4S] cluster</name>
        <dbReference type="ChEBI" id="CHEBI:49883"/>
    </cofactor>
</comment>
<evidence type="ECO:0000256" key="1">
    <source>
        <dbReference type="ARBA" id="ARBA00001966"/>
    </source>
</evidence>
<dbReference type="EMBL" id="CP001798">
    <property type="protein sequence ID" value="ADE15235.1"/>
    <property type="molecule type" value="Genomic_DNA"/>
</dbReference>
<dbReference type="SUPFAM" id="SSF54862">
    <property type="entry name" value="4Fe-4S ferredoxins"/>
    <property type="match status" value="1"/>
</dbReference>
<dbReference type="PANTHER" id="PTHR43105">
    <property type="entry name" value="RESPIRATORY NITRATE REDUCTASE"/>
    <property type="match status" value="1"/>
</dbReference>
<evidence type="ECO:0000259" key="16">
    <source>
        <dbReference type="PROSITE" id="PS51085"/>
    </source>
</evidence>
<evidence type="ECO:0000256" key="14">
    <source>
        <dbReference type="RuleBase" id="RU003525"/>
    </source>
</evidence>
<dbReference type="SUPFAM" id="SSF50692">
    <property type="entry name" value="ADC-like"/>
    <property type="match status" value="1"/>
</dbReference>
<keyword evidence="8 14" id="KW-0408">Iron</keyword>
<dbReference type="Gene3D" id="3.40.50.740">
    <property type="match status" value="1"/>
</dbReference>
<organism evidence="19 20">
    <name type="scientific">Nitrosococcus halophilus (strain Nc4)</name>
    <dbReference type="NCBI Taxonomy" id="472759"/>
    <lineage>
        <taxon>Bacteria</taxon>
        <taxon>Pseudomonadati</taxon>
        <taxon>Pseudomonadota</taxon>
        <taxon>Gammaproteobacteria</taxon>
        <taxon>Chromatiales</taxon>
        <taxon>Chromatiaceae</taxon>
        <taxon>Nitrosococcus</taxon>
    </lineage>
</organism>
<dbReference type="InterPro" id="IPR006963">
    <property type="entry name" value="Mopterin_OxRdtase_4Fe-4S_dom"/>
</dbReference>
<dbReference type="InterPro" id="IPR010228">
    <property type="entry name" value="NADH_UbQ_OxRdtase_Gsu"/>
</dbReference>
<keyword evidence="11" id="KW-0830">Ubiquinone</keyword>
<evidence type="ECO:0000256" key="2">
    <source>
        <dbReference type="ARBA" id="ARBA00005404"/>
    </source>
</evidence>
<dbReference type="PROSITE" id="PS00642">
    <property type="entry name" value="COMPLEX1_75K_2"/>
    <property type="match status" value="1"/>
</dbReference>
<dbReference type="GO" id="GO:0051537">
    <property type="term" value="F:2 iron, 2 sulfur cluster binding"/>
    <property type="evidence" value="ECO:0007669"/>
    <property type="project" value="UniProtKB-UniRule"/>
</dbReference>
<evidence type="ECO:0000313" key="20">
    <source>
        <dbReference type="Proteomes" id="UP000001844"/>
    </source>
</evidence>
<dbReference type="GO" id="GO:0048038">
    <property type="term" value="F:quinone binding"/>
    <property type="evidence" value="ECO:0007669"/>
    <property type="project" value="UniProtKB-UniRule"/>
</dbReference>
<dbReference type="InterPro" id="IPR019574">
    <property type="entry name" value="NADH_UbQ_OxRdtase_Gsu_4Fe4S-bd"/>
</dbReference>
<evidence type="ECO:0000256" key="11">
    <source>
        <dbReference type="ARBA" id="ARBA00023075"/>
    </source>
</evidence>
<reference evidence="20" key="1">
    <citation type="submission" date="2010-04" db="EMBL/GenBank/DDBJ databases">
        <title>Complete genome sequence of Nitrosococcus halophilus Nc4, a salt-adapted, aerobic obligate ammonia-oxidizing sulfur purple bacterium.</title>
        <authorList>
            <consortium name="US DOE Joint Genome Institute"/>
            <person name="Campbell M.A."/>
            <person name="Malfatti S.A."/>
            <person name="Chain P.S.G."/>
            <person name="Heidelberg J.F."/>
            <person name="Ward B.B."/>
            <person name="Klotz M.G."/>
        </authorList>
    </citation>
    <scope>NUCLEOTIDE SEQUENCE [LARGE SCALE GENOMIC DNA]</scope>
    <source>
        <strain evidence="20">Nc4</strain>
    </source>
</reference>
<sequence length="903" mass="100084">MAVIHIDDQSYEVDAGHNLLQTCLSLGFDLPYFCWHPAMGSVGACRQCAVKQFQDEKDTQGRIVMSCMTPAQDGTRISIHNPEARAFRASIIEWLMINHPHDCPVCEEGGECHLQDMTQMSGHTYRRYRFKKRTFRNQYLGPFIKHEMNRCIACYRCVRFYREYAGGHDLNVFATHHHVFFGRHEDGVLENEFSGNLVEVCPTGVFTDKTLSARYTRKWDLQTAPSVCVHCSLGCNTSPGERYGELRRIQNRYNGEINGYFLCDRGRFGYDFVNSKRRIRQPRERKGEKTDPLNKPEARQHLASLLSQAGRIMGIGSPRASLEANFALRTLVGPANFYSGMAAREQQLVSLILDILKNSSVHPASLQDAEQADAILILGEDVTNTAPRLALTLRQSVRQRAFEIADQQKIPHWQDSAVREAAQQQRSPLFIASPTATRLDDIATQTWQGAPEDLARLGFAIAHELNPDAPGIADLSGELGELAQSMAQALKSAKRPLVVSGTGCQSGTVLQAAANVALALRKDERPIDLLFTVPECNSLGLGLMEGGDLDQAFKALEEGMADTLIVLENDLYRRADNRAIESALNRAQQLIVIDHLDHATAAKAQLVLPAATFAEGDGTLLNHEGRAQRFFQVFVPEGDIQESWRWLSEAMAPAGSKEGLWQRLDEVTRACAESIASLQDITQAAPPAKFRLQGMRIARESHRYSGRTAMGAHRNVHEPKTPEDPDSPFSFSMEGYYGQLPGALIPYFWAPSWNSIQSVNKFQEEVGGPLRGGDPGVRLIEPPSGAKIAYFTQTPPPFQRRVDQWLILPLYHIFGSEELSALAPAIAERAPAPYLALHPEDAAQLEVEPSGQVELILAGKSYHLPVRHQDSLPLGVAGIPWGLPAWKARVALPAWGQLSKGAP</sequence>
<feature type="domain" description="4Fe-4S His(Cys)3-ligated-type" evidence="18">
    <location>
        <begin position="83"/>
        <end position="122"/>
    </location>
</feature>
<keyword evidence="20" id="KW-1185">Reference proteome</keyword>
<evidence type="ECO:0000256" key="5">
    <source>
        <dbReference type="ARBA" id="ARBA00022719"/>
    </source>
</evidence>
<dbReference type="Pfam" id="PF22117">
    <property type="entry name" value="Fer4_Nqo3"/>
    <property type="match status" value="1"/>
</dbReference>
<comment type="similarity">
    <text evidence="2 14">Belongs to the complex I 75 kDa subunit family.</text>
</comment>
<comment type="function">
    <text evidence="14">NDH-1 shuttles electrons from NADH, via FMN and iron-sulfur (Fe-S) centers, to quinones in the respiratory chain. Couples the redox reaction to proton translocation (for every two electrons transferred, four hydrogen ions are translocated across the cytoplasmic membrane), and thus conserves the redox energy in a proton gradient.</text>
</comment>
<dbReference type="InterPro" id="IPR036010">
    <property type="entry name" value="2Fe-2S_ferredoxin-like_sf"/>
</dbReference>
<dbReference type="KEGG" id="nhl:Nhal_2136"/>
<evidence type="ECO:0000256" key="7">
    <source>
        <dbReference type="ARBA" id="ARBA00022967"/>
    </source>
</evidence>
<dbReference type="PROSITE" id="PS00643">
    <property type="entry name" value="COMPLEX1_75K_3"/>
    <property type="match status" value="1"/>
</dbReference>
<dbReference type="PROSITE" id="PS51839">
    <property type="entry name" value="4FE4S_HC3"/>
    <property type="match status" value="1"/>
</dbReference>
<keyword evidence="9 14" id="KW-0411">Iron-sulfur</keyword>
<dbReference type="InterPro" id="IPR000283">
    <property type="entry name" value="NADH_UbQ_OxRdtase_75kDa_su_CS"/>
</dbReference>
<evidence type="ECO:0000256" key="4">
    <source>
        <dbReference type="ARBA" id="ARBA00022714"/>
    </source>
</evidence>
<dbReference type="Pfam" id="PF10588">
    <property type="entry name" value="NADH-G_4Fe-4S_3"/>
    <property type="match status" value="1"/>
</dbReference>
<dbReference type="GO" id="GO:0003954">
    <property type="term" value="F:NADH dehydrogenase activity"/>
    <property type="evidence" value="ECO:0007669"/>
    <property type="project" value="TreeGrafter"/>
</dbReference>
<dbReference type="RefSeq" id="WP_013033100.1">
    <property type="nucleotide sequence ID" value="NC_013960.1"/>
</dbReference>
<dbReference type="Pfam" id="PF04879">
    <property type="entry name" value="Molybdop_Fe4S4"/>
    <property type="match status" value="1"/>
</dbReference>
<evidence type="ECO:0000256" key="12">
    <source>
        <dbReference type="ARBA" id="ARBA00026021"/>
    </source>
</evidence>
<dbReference type="AlphaFoldDB" id="D5C512"/>
<keyword evidence="3 14" id="KW-0004">4Fe-4S</keyword>
<dbReference type="Gene3D" id="3.10.20.740">
    <property type="match status" value="1"/>
</dbReference>
<evidence type="ECO:0000256" key="10">
    <source>
        <dbReference type="ARBA" id="ARBA00023027"/>
    </source>
</evidence>
<feature type="domain" description="2Fe-2S ferredoxin-type" evidence="16">
    <location>
        <begin position="1"/>
        <end position="83"/>
    </location>
</feature>
<dbReference type="InterPro" id="IPR054351">
    <property type="entry name" value="NADH_UbQ_OxRdtase_ferredoxin"/>
</dbReference>
<dbReference type="CDD" id="cd02788">
    <property type="entry name" value="MopB_CT_NDH-1_NuoG2-N7"/>
    <property type="match status" value="1"/>
</dbReference>
<gene>
    <name evidence="19" type="ordered locus">Nhal_2136</name>
</gene>